<dbReference type="PANTHER" id="PTHR21624">
    <property type="entry name" value="STEROL DESATURASE-RELATED PROTEIN"/>
    <property type="match status" value="1"/>
</dbReference>
<reference evidence="9 10" key="1">
    <citation type="submission" date="2019-06" db="EMBL/GenBank/DDBJ databases">
        <title>Quisquiliibacterium sp. nov., isolated from a maize field.</title>
        <authorList>
            <person name="Lin S.-Y."/>
            <person name="Tsai C.-F."/>
            <person name="Young C.-C."/>
        </authorList>
    </citation>
    <scope>NUCLEOTIDE SEQUENCE [LARGE SCALE GENOMIC DNA]</scope>
    <source>
        <strain evidence="9 10">CC-CFT501</strain>
    </source>
</reference>
<dbReference type="GO" id="GO:0012505">
    <property type="term" value="C:endomembrane system"/>
    <property type="evidence" value="ECO:0007669"/>
    <property type="project" value="UniProtKB-SubCell"/>
</dbReference>
<evidence type="ECO:0000256" key="5">
    <source>
        <dbReference type="ARBA" id="ARBA00023098"/>
    </source>
</evidence>
<evidence type="ECO:0000256" key="3">
    <source>
        <dbReference type="ARBA" id="ARBA00022989"/>
    </source>
</evidence>
<accession>A0A5C8NXS8</accession>
<feature type="transmembrane region" description="Helical" evidence="7">
    <location>
        <begin position="78"/>
        <end position="96"/>
    </location>
</feature>
<comment type="caution">
    <text evidence="9">The sequence shown here is derived from an EMBL/GenBank/DDBJ whole genome shotgun (WGS) entry which is preliminary data.</text>
</comment>
<feature type="domain" description="Fatty acid hydroxylase" evidence="8">
    <location>
        <begin position="132"/>
        <end position="279"/>
    </location>
</feature>
<dbReference type="Pfam" id="PF04116">
    <property type="entry name" value="FA_hydroxylase"/>
    <property type="match status" value="1"/>
</dbReference>
<evidence type="ECO:0000313" key="9">
    <source>
        <dbReference type="EMBL" id="TXL66043.1"/>
    </source>
</evidence>
<comment type="subcellular location">
    <subcellularLocation>
        <location evidence="1">Endomembrane system</location>
        <topology evidence="1">Multi-pass membrane protein</topology>
    </subcellularLocation>
</comment>
<dbReference type="GO" id="GO:0050479">
    <property type="term" value="F:glyceryl-ether monooxygenase activity"/>
    <property type="evidence" value="ECO:0007669"/>
    <property type="project" value="TreeGrafter"/>
</dbReference>
<keyword evidence="2 7" id="KW-0812">Transmembrane</keyword>
<evidence type="ECO:0000256" key="2">
    <source>
        <dbReference type="ARBA" id="ARBA00022692"/>
    </source>
</evidence>
<dbReference type="OrthoDB" id="9770329at2"/>
<evidence type="ECO:0000256" key="6">
    <source>
        <dbReference type="ARBA" id="ARBA00023136"/>
    </source>
</evidence>
<dbReference type="Proteomes" id="UP000321548">
    <property type="component" value="Unassembled WGS sequence"/>
</dbReference>
<protein>
    <submittedName>
        <fullName evidence="9">Sterol desaturase family protein</fullName>
    </submittedName>
</protein>
<evidence type="ECO:0000256" key="7">
    <source>
        <dbReference type="SAM" id="Phobius"/>
    </source>
</evidence>
<dbReference type="AlphaFoldDB" id="A0A5C8NXS8"/>
<dbReference type="RefSeq" id="WP_147703957.1">
    <property type="nucleotide sequence ID" value="NZ_VDUY01000003.1"/>
</dbReference>
<keyword evidence="4" id="KW-0560">Oxidoreductase</keyword>
<organism evidence="9 10">
    <name type="scientific">Zeimonas arvi</name>
    <dbReference type="NCBI Taxonomy" id="2498847"/>
    <lineage>
        <taxon>Bacteria</taxon>
        <taxon>Pseudomonadati</taxon>
        <taxon>Pseudomonadota</taxon>
        <taxon>Betaproteobacteria</taxon>
        <taxon>Burkholderiales</taxon>
        <taxon>Burkholderiaceae</taxon>
        <taxon>Zeimonas</taxon>
    </lineage>
</organism>
<dbReference type="GO" id="GO:0006643">
    <property type="term" value="P:membrane lipid metabolic process"/>
    <property type="evidence" value="ECO:0007669"/>
    <property type="project" value="TreeGrafter"/>
</dbReference>
<dbReference type="GO" id="GO:0016020">
    <property type="term" value="C:membrane"/>
    <property type="evidence" value="ECO:0007669"/>
    <property type="project" value="GOC"/>
</dbReference>
<feature type="transmembrane region" description="Helical" evidence="7">
    <location>
        <begin position="31"/>
        <end position="47"/>
    </location>
</feature>
<evidence type="ECO:0000313" key="10">
    <source>
        <dbReference type="Proteomes" id="UP000321548"/>
    </source>
</evidence>
<gene>
    <name evidence="9" type="ORF">FHP08_08175</name>
</gene>
<keyword evidence="10" id="KW-1185">Reference proteome</keyword>
<keyword evidence="5" id="KW-0443">Lipid metabolism</keyword>
<feature type="transmembrane region" description="Helical" evidence="7">
    <location>
        <begin position="116"/>
        <end position="136"/>
    </location>
</feature>
<proteinExistence type="predicted"/>
<keyword evidence="6 7" id="KW-0472">Membrane</keyword>
<evidence type="ECO:0000256" key="4">
    <source>
        <dbReference type="ARBA" id="ARBA00023002"/>
    </source>
</evidence>
<dbReference type="InterPro" id="IPR006694">
    <property type="entry name" value="Fatty_acid_hydroxylase"/>
</dbReference>
<dbReference type="PANTHER" id="PTHR21624:SF1">
    <property type="entry name" value="ALKYLGLYCEROL MONOOXYGENASE"/>
    <property type="match status" value="1"/>
</dbReference>
<dbReference type="InterPro" id="IPR051689">
    <property type="entry name" value="Sterol_desaturase/TMEM195"/>
</dbReference>
<keyword evidence="3 7" id="KW-1133">Transmembrane helix</keyword>
<evidence type="ECO:0000259" key="8">
    <source>
        <dbReference type="Pfam" id="PF04116"/>
    </source>
</evidence>
<feature type="transmembrane region" description="Helical" evidence="7">
    <location>
        <begin position="209"/>
        <end position="228"/>
    </location>
</feature>
<evidence type="ECO:0000256" key="1">
    <source>
        <dbReference type="ARBA" id="ARBA00004127"/>
    </source>
</evidence>
<sequence>MLDWLETTLQDAVIGAFTELAKLAVSPYSRTWLPVLAVSLLAAVWVARRERATGPALPDHLRLGSFETWFGRSAINDYWLILLNGALFGMLLGQLLPEGERMAAWVADSLRHALPGFGAAPAAWAPVLLAATLFLVDDFVRYAVHWLEHRVPALWELHKVHHSAEVLNFMTAERHHPLSILVFRLVMAGAVAMVNGVFLWAFGGSISPTGVLGANVFWLVTTMLASGLRHSPVWLSFGPRVERWLLSPAQHQIHHSTDERHYGKNLGGSLAIWDRMFGTLFVTSRERIALNFGLGDETRELRSVGALYLRPIVKALGSLLPQGLRGARTKRPGDAPGSVG</sequence>
<feature type="transmembrane region" description="Helical" evidence="7">
    <location>
        <begin position="181"/>
        <end position="203"/>
    </location>
</feature>
<dbReference type="EMBL" id="VDUY01000003">
    <property type="protein sequence ID" value="TXL66043.1"/>
    <property type="molecule type" value="Genomic_DNA"/>
</dbReference>
<dbReference type="GO" id="GO:0008610">
    <property type="term" value="P:lipid biosynthetic process"/>
    <property type="evidence" value="ECO:0007669"/>
    <property type="project" value="InterPro"/>
</dbReference>
<dbReference type="GO" id="GO:0005506">
    <property type="term" value="F:iron ion binding"/>
    <property type="evidence" value="ECO:0007669"/>
    <property type="project" value="InterPro"/>
</dbReference>
<name>A0A5C8NXS8_9BURK</name>